<name>A0A6P2CSF3_9BACT</name>
<organism evidence="1 2">
    <name type="scientific">Gemmata massiliana</name>
    <dbReference type="NCBI Taxonomy" id="1210884"/>
    <lineage>
        <taxon>Bacteria</taxon>
        <taxon>Pseudomonadati</taxon>
        <taxon>Planctomycetota</taxon>
        <taxon>Planctomycetia</taxon>
        <taxon>Gemmatales</taxon>
        <taxon>Gemmataceae</taxon>
        <taxon>Gemmata</taxon>
    </lineage>
</organism>
<evidence type="ECO:0000313" key="2">
    <source>
        <dbReference type="Proteomes" id="UP000464178"/>
    </source>
</evidence>
<reference evidence="1 2" key="1">
    <citation type="submission" date="2019-05" db="EMBL/GenBank/DDBJ databases">
        <authorList>
            <consortium name="Science for Life Laboratories"/>
        </authorList>
    </citation>
    <scope>NUCLEOTIDE SEQUENCE [LARGE SCALE GENOMIC DNA]</scope>
    <source>
        <strain evidence="1">Soil9</strain>
    </source>
</reference>
<accession>A0A6P2CSF3</accession>
<dbReference type="EMBL" id="LR593886">
    <property type="protein sequence ID" value="VTR91286.1"/>
    <property type="molecule type" value="Genomic_DNA"/>
</dbReference>
<dbReference type="AlphaFoldDB" id="A0A6P2CSF3"/>
<dbReference type="Gene3D" id="3.90.640.10">
    <property type="entry name" value="Actin, Chain A, domain 4"/>
    <property type="match status" value="1"/>
</dbReference>
<dbReference type="Gene3D" id="3.30.420.40">
    <property type="match status" value="2"/>
</dbReference>
<protein>
    <submittedName>
        <fullName evidence="1">Uncharacterized protein</fullName>
    </submittedName>
</protein>
<evidence type="ECO:0000313" key="1">
    <source>
        <dbReference type="EMBL" id="VTR91286.1"/>
    </source>
</evidence>
<dbReference type="Proteomes" id="UP000464178">
    <property type="component" value="Chromosome"/>
</dbReference>
<sequence>MLWSRKQAPVHDRTRSVGIDLTASRALAEAVGGKPRTLIFDEPDAELAQFIAGDRRVPEIGRTGVALCRKAPHAVCSNFLPALGQTREWKLGRHTLNAESALGIVFERMRGPVAHESEAVVLSLPVYLGPAQVARVGATAARVKFPLKGTAVGALALAADRAGTLLTGKPAAPQATSADWVVPLRPASGGPGAVIVLDADEFACSAALVSVERDLVRLVGSAVWPRLSVKAWKDRLLDGISDRCVRLCRRDPRDSADAEQALFEQLDEALDRARAGQRMSLTVRTAHWFQDVLQQPEEVEAHCSTLARLTGDSVRDFVSGIGLAEPPRAVWLTDAAARLPGFVRAVHANTQEGTAVEILPPNAIATATAALVPRWLAENLPRAHLDSVIPLPKDSTAFTEAAKKPAAPRTGG</sequence>
<keyword evidence="2" id="KW-1185">Reference proteome</keyword>
<dbReference type="RefSeq" id="WP_162666303.1">
    <property type="nucleotide sequence ID" value="NZ_LR593886.1"/>
</dbReference>
<gene>
    <name evidence="1" type="ORF">SOIL9_64280</name>
</gene>
<proteinExistence type="predicted"/>
<dbReference type="KEGG" id="gms:SOIL9_64280"/>